<name>X0Y9Q5_9ZZZZ</name>
<sequence length="168" mass="18859">MINWQDIIRQGAEIKASDVFFKSGTAPYQRVKGVIEPVPDAQELSPEDTSQLAQSLMDEQDWAKFQEYHEKDIGLTVEGVARLRINIFQEQNDIGLAMRLIPLEVPTIDSLDLPQVLKEIAMRPQGLVLVTGPTGCGKSTTLATMLQHINSNRRAHVVTIEDPIEYLY</sequence>
<organism evidence="3">
    <name type="scientific">marine sediment metagenome</name>
    <dbReference type="NCBI Taxonomy" id="412755"/>
    <lineage>
        <taxon>unclassified sequences</taxon>
        <taxon>metagenomes</taxon>
        <taxon>ecological metagenomes</taxon>
    </lineage>
</organism>
<comment type="similarity">
    <text evidence="1">Belongs to the GSP E family.</text>
</comment>
<protein>
    <recommendedName>
        <fullName evidence="2">Bacterial type II secretion system protein E domain-containing protein</fullName>
    </recommendedName>
</protein>
<dbReference type="PANTHER" id="PTHR30486">
    <property type="entry name" value="TWITCHING MOTILITY PROTEIN PILT"/>
    <property type="match status" value="1"/>
</dbReference>
<dbReference type="SUPFAM" id="SSF52540">
    <property type="entry name" value="P-loop containing nucleoside triphosphate hydrolases"/>
    <property type="match status" value="1"/>
</dbReference>
<feature type="domain" description="Bacterial type II secretion system protein E" evidence="2">
    <location>
        <begin position="14"/>
        <end position="166"/>
    </location>
</feature>
<dbReference type="PANTHER" id="PTHR30486:SF12">
    <property type="entry name" value="TYPE IV PILUS ATPASE PILU"/>
    <property type="match status" value="1"/>
</dbReference>
<evidence type="ECO:0000259" key="2">
    <source>
        <dbReference type="Pfam" id="PF00437"/>
    </source>
</evidence>
<reference evidence="3" key="1">
    <citation type="journal article" date="2014" name="Front. Microbiol.">
        <title>High frequency of phylogenetically diverse reductive dehalogenase-homologous genes in deep subseafloor sedimentary metagenomes.</title>
        <authorList>
            <person name="Kawai M."/>
            <person name="Futagami T."/>
            <person name="Toyoda A."/>
            <person name="Takaki Y."/>
            <person name="Nishi S."/>
            <person name="Hori S."/>
            <person name="Arai W."/>
            <person name="Tsubouchi T."/>
            <person name="Morono Y."/>
            <person name="Uchiyama I."/>
            <person name="Ito T."/>
            <person name="Fujiyama A."/>
            <person name="Inagaki F."/>
            <person name="Takami H."/>
        </authorList>
    </citation>
    <scope>NUCLEOTIDE SEQUENCE</scope>
    <source>
        <strain evidence="3">Expedition CK06-06</strain>
    </source>
</reference>
<dbReference type="InterPro" id="IPR001482">
    <property type="entry name" value="T2SS/T4SS_dom"/>
</dbReference>
<feature type="non-terminal residue" evidence="3">
    <location>
        <position position="168"/>
    </location>
</feature>
<dbReference type="AlphaFoldDB" id="X0Y9Q5"/>
<dbReference type="EMBL" id="BARS01054923">
    <property type="protein sequence ID" value="GAG52560.1"/>
    <property type="molecule type" value="Genomic_DNA"/>
</dbReference>
<evidence type="ECO:0000256" key="1">
    <source>
        <dbReference type="ARBA" id="ARBA00006611"/>
    </source>
</evidence>
<dbReference type="Gene3D" id="3.30.450.90">
    <property type="match status" value="1"/>
</dbReference>
<dbReference type="GO" id="GO:0016887">
    <property type="term" value="F:ATP hydrolysis activity"/>
    <property type="evidence" value="ECO:0007669"/>
    <property type="project" value="InterPro"/>
</dbReference>
<dbReference type="InterPro" id="IPR050921">
    <property type="entry name" value="T4SS_GSP_E_ATPase"/>
</dbReference>
<comment type="caution">
    <text evidence="3">The sequence shown here is derived from an EMBL/GenBank/DDBJ whole genome shotgun (WGS) entry which is preliminary data.</text>
</comment>
<evidence type="ECO:0000313" key="3">
    <source>
        <dbReference type="EMBL" id="GAG52560.1"/>
    </source>
</evidence>
<dbReference type="Gene3D" id="3.40.50.300">
    <property type="entry name" value="P-loop containing nucleotide triphosphate hydrolases"/>
    <property type="match status" value="1"/>
</dbReference>
<dbReference type="Pfam" id="PF00437">
    <property type="entry name" value="T2SSE"/>
    <property type="match status" value="1"/>
</dbReference>
<gene>
    <name evidence="3" type="ORF">S01H1_81209</name>
</gene>
<accession>X0Y9Q5</accession>
<dbReference type="InterPro" id="IPR027417">
    <property type="entry name" value="P-loop_NTPase"/>
</dbReference>
<proteinExistence type="inferred from homology"/>